<dbReference type="EMBL" id="CP121689">
    <property type="protein sequence ID" value="WZL75180.1"/>
    <property type="molecule type" value="Genomic_DNA"/>
</dbReference>
<comment type="similarity">
    <text evidence="1 9 10">Belongs to the peptidase A8 family.</text>
</comment>
<evidence type="ECO:0000256" key="1">
    <source>
        <dbReference type="ARBA" id="ARBA00006139"/>
    </source>
</evidence>
<organism evidence="11 12">
    <name type="scientific">Thermatribacter velox</name>
    <dbReference type="NCBI Taxonomy" id="3039681"/>
    <lineage>
        <taxon>Bacteria</taxon>
        <taxon>Pseudomonadati</taxon>
        <taxon>Atribacterota</taxon>
        <taxon>Atribacteria</taxon>
        <taxon>Atribacterales</taxon>
        <taxon>Thermatribacteraceae</taxon>
        <taxon>Thermatribacter</taxon>
    </lineage>
</organism>
<keyword evidence="6 9" id="KW-0378">Hydrolase</keyword>
<accession>A0ABZ2Y824</accession>
<evidence type="ECO:0000256" key="4">
    <source>
        <dbReference type="ARBA" id="ARBA00022692"/>
    </source>
</evidence>
<evidence type="ECO:0000256" key="2">
    <source>
        <dbReference type="ARBA" id="ARBA00022475"/>
    </source>
</evidence>
<evidence type="ECO:0000256" key="6">
    <source>
        <dbReference type="ARBA" id="ARBA00022801"/>
    </source>
</evidence>
<feature type="transmembrane region" description="Helical" evidence="9">
    <location>
        <begin position="53"/>
        <end position="79"/>
    </location>
</feature>
<comment type="subcellular location">
    <subcellularLocation>
        <location evidence="9">Cell membrane</location>
        <topology evidence="9">Multi-pass membrane protein</topology>
    </subcellularLocation>
</comment>
<keyword evidence="5 9" id="KW-0064">Aspartyl protease</keyword>
<comment type="catalytic activity">
    <reaction evidence="9">
        <text>Release of signal peptides from bacterial membrane prolipoproteins. Hydrolyzes -Xaa-Yaa-Zaa-|-(S,diacylglyceryl)Cys-, in which Xaa is hydrophobic (preferably Leu), and Yaa (Ala or Ser) and Zaa (Gly or Ala) have small, neutral side chains.</text>
        <dbReference type="EC" id="3.4.23.36"/>
    </reaction>
</comment>
<keyword evidence="8 9" id="KW-0472">Membrane</keyword>
<evidence type="ECO:0000256" key="7">
    <source>
        <dbReference type="ARBA" id="ARBA00022989"/>
    </source>
</evidence>
<reference evidence="11 12" key="1">
    <citation type="submission" date="2023-03" db="EMBL/GenBank/DDBJ databases">
        <title>Novel Species.</title>
        <authorList>
            <person name="Ma S."/>
        </authorList>
    </citation>
    <scope>NUCLEOTIDE SEQUENCE [LARGE SCALE GENOMIC DNA]</scope>
    <source>
        <strain evidence="11 12">B11</strain>
    </source>
</reference>
<comment type="function">
    <text evidence="9">This protein specifically catalyzes the removal of signal peptides from prolipoproteins.</text>
</comment>
<evidence type="ECO:0000256" key="3">
    <source>
        <dbReference type="ARBA" id="ARBA00022670"/>
    </source>
</evidence>
<evidence type="ECO:0000256" key="10">
    <source>
        <dbReference type="RuleBase" id="RU004181"/>
    </source>
</evidence>
<keyword evidence="12" id="KW-1185">Reference proteome</keyword>
<evidence type="ECO:0000313" key="12">
    <source>
        <dbReference type="Proteomes" id="UP001461341"/>
    </source>
</evidence>
<dbReference type="NCBIfam" id="TIGR00077">
    <property type="entry name" value="lspA"/>
    <property type="match status" value="1"/>
</dbReference>
<dbReference type="PANTHER" id="PTHR33695:SF1">
    <property type="entry name" value="LIPOPROTEIN SIGNAL PEPTIDASE"/>
    <property type="match status" value="1"/>
</dbReference>
<name>A0ABZ2Y824_9BACT</name>
<dbReference type="HAMAP" id="MF_00161">
    <property type="entry name" value="LspA"/>
    <property type="match status" value="1"/>
</dbReference>
<gene>
    <name evidence="9 11" type="primary">lspA</name>
    <name evidence="11" type="ORF">QBE54_06135</name>
</gene>
<feature type="active site" evidence="9">
    <location>
        <position position="118"/>
    </location>
</feature>
<feature type="active site" evidence="9">
    <location>
        <position position="132"/>
    </location>
</feature>
<protein>
    <recommendedName>
        <fullName evidence="9">Lipoprotein signal peptidase</fullName>
        <ecNumber evidence="9">3.4.23.36</ecNumber>
    </recommendedName>
    <alternativeName>
        <fullName evidence="9">Prolipoprotein signal peptidase</fullName>
    </alternativeName>
    <alternativeName>
        <fullName evidence="9">Signal peptidase II</fullName>
        <shortName evidence="9">SPase II</shortName>
    </alternativeName>
</protein>
<sequence length="160" mass="18063">MGRKWLIIIVIVTLGIATDQVSKWCIQNFINLPYPLIRGFFELRLRHNPGSAFGIKILSTPQLLVITVAVTVVFLLFFALDKAGNPKNQRLFTWGASFYISGAWGNLIDRLRLGYVVDFFYTPFWATFNLADVLIVLGMGLILLGFLYRGKDEEAEDSGL</sequence>
<feature type="transmembrane region" description="Helical" evidence="9">
    <location>
        <begin position="128"/>
        <end position="148"/>
    </location>
</feature>
<dbReference type="EC" id="3.4.23.36" evidence="9"/>
<dbReference type="GO" id="GO:0004190">
    <property type="term" value="F:aspartic-type endopeptidase activity"/>
    <property type="evidence" value="ECO:0007669"/>
    <property type="project" value="UniProtKB-EC"/>
</dbReference>
<evidence type="ECO:0000313" key="11">
    <source>
        <dbReference type="EMBL" id="WZL75180.1"/>
    </source>
</evidence>
<dbReference type="PRINTS" id="PR00781">
    <property type="entry name" value="LIPOSIGPTASE"/>
</dbReference>
<keyword evidence="2 9" id="KW-1003">Cell membrane</keyword>
<evidence type="ECO:0000256" key="8">
    <source>
        <dbReference type="ARBA" id="ARBA00023136"/>
    </source>
</evidence>
<dbReference type="PANTHER" id="PTHR33695">
    <property type="entry name" value="LIPOPROTEIN SIGNAL PEPTIDASE"/>
    <property type="match status" value="1"/>
</dbReference>
<comment type="caution">
    <text evidence="9">Lacks conserved residue(s) required for the propagation of feature annotation.</text>
</comment>
<evidence type="ECO:0000256" key="9">
    <source>
        <dbReference type="HAMAP-Rule" id="MF_00161"/>
    </source>
</evidence>
<dbReference type="Proteomes" id="UP001461341">
    <property type="component" value="Chromosome"/>
</dbReference>
<keyword evidence="4 9" id="KW-0812">Transmembrane</keyword>
<comment type="pathway">
    <text evidence="9">Protein modification; lipoprotein biosynthesis (signal peptide cleavage).</text>
</comment>
<dbReference type="RefSeq" id="WP_369017326.1">
    <property type="nucleotide sequence ID" value="NZ_CP121689.1"/>
</dbReference>
<keyword evidence="3 9" id="KW-0645">Protease</keyword>
<evidence type="ECO:0000256" key="5">
    <source>
        <dbReference type="ARBA" id="ARBA00022750"/>
    </source>
</evidence>
<dbReference type="Pfam" id="PF01252">
    <property type="entry name" value="Peptidase_A8"/>
    <property type="match status" value="1"/>
</dbReference>
<proteinExistence type="inferred from homology"/>
<dbReference type="InterPro" id="IPR001872">
    <property type="entry name" value="Peptidase_A8"/>
</dbReference>
<feature type="transmembrane region" description="Helical" evidence="9">
    <location>
        <begin position="91"/>
        <end position="108"/>
    </location>
</feature>
<keyword evidence="7 9" id="KW-1133">Transmembrane helix</keyword>